<dbReference type="Proteomes" id="UP000824105">
    <property type="component" value="Unassembled WGS sequence"/>
</dbReference>
<feature type="transmembrane region" description="Helical" evidence="5">
    <location>
        <begin position="159"/>
        <end position="178"/>
    </location>
</feature>
<reference evidence="7" key="1">
    <citation type="journal article" date="2021" name="PeerJ">
        <title>Extensive microbial diversity within the chicken gut microbiome revealed by metagenomics and culture.</title>
        <authorList>
            <person name="Gilroy R."/>
            <person name="Ravi A."/>
            <person name="Getino M."/>
            <person name="Pursley I."/>
            <person name="Horton D.L."/>
            <person name="Alikhan N.F."/>
            <person name="Baker D."/>
            <person name="Gharbi K."/>
            <person name="Hall N."/>
            <person name="Watson M."/>
            <person name="Adriaenssens E.M."/>
            <person name="Foster-Nyarko E."/>
            <person name="Jarju S."/>
            <person name="Secka A."/>
            <person name="Antonio M."/>
            <person name="Oren A."/>
            <person name="Chaudhuri R.R."/>
            <person name="La Ragione R."/>
            <person name="Hildebrand F."/>
            <person name="Pallen M.J."/>
        </authorList>
    </citation>
    <scope>NUCLEOTIDE SEQUENCE</scope>
    <source>
        <strain evidence="7">CHK188-11489</strain>
    </source>
</reference>
<keyword evidence="4 5" id="KW-0472">Membrane</keyword>
<dbReference type="PROSITE" id="PS50929">
    <property type="entry name" value="ABC_TM1F"/>
    <property type="match status" value="1"/>
</dbReference>
<evidence type="ECO:0000256" key="2">
    <source>
        <dbReference type="ARBA" id="ARBA00022692"/>
    </source>
</evidence>
<keyword evidence="2 5" id="KW-0812">Transmembrane</keyword>
<evidence type="ECO:0000259" key="6">
    <source>
        <dbReference type="PROSITE" id="PS50929"/>
    </source>
</evidence>
<evidence type="ECO:0000256" key="3">
    <source>
        <dbReference type="ARBA" id="ARBA00022989"/>
    </source>
</evidence>
<dbReference type="GO" id="GO:0015421">
    <property type="term" value="F:ABC-type oligopeptide transporter activity"/>
    <property type="evidence" value="ECO:0007669"/>
    <property type="project" value="TreeGrafter"/>
</dbReference>
<comment type="subcellular location">
    <subcellularLocation>
        <location evidence="1">Cell membrane</location>
        <topology evidence="1">Multi-pass membrane protein</topology>
    </subcellularLocation>
</comment>
<name>A0A9D2FK06_9FIRM</name>
<dbReference type="PANTHER" id="PTHR43394">
    <property type="entry name" value="ATP-DEPENDENT PERMEASE MDL1, MITOCHONDRIAL"/>
    <property type="match status" value="1"/>
</dbReference>
<dbReference type="GO" id="GO:0005524">
    <property type="term" value="F:ATP binding"/>
    <property type="evidence" value="ECO:0007669"/>
    <property type="project" value="UniProtKB-KW"/>
</dbReference>
<dbReference type="Pfam" id="PF00664">
    <property type="entry name" value="ABC_membrane"/>
    <property type="match status" value="1"/>
</dbReference>
<dbReference type="SUPFAM" id="SSF90123">
    <property type="entry name" value="ABC transporter transmembrane region"/>
    <property type="match status" value="1"/>
</dbReference>
<proteinExistence type="predicted"/>
<sequence>MIRTLLAQVRQYRKDALLAPLFTALEVLMEVLIPFVTAAIIDQGIQAGNMGQVYRYGLLMLALALVSLCAGVLAGRFSARASAGFACNLRDAMYCNVQTFSFSNIDKFSTAGLVTRMTTDVTNLQNAFQMILRIAVRAPLMLVCSMFMCFFINVRLSLIFLAAIVVLAAALIFIMLRTTRIFDQVFRKYDDLNASVQENVSAIRVV</sequence>
<dbReference type="Gene3D" id="1.20.1560.10">
    <property type="entry name" value="ABC transporter type 1, transmembrane domain"/>
    <property type="match status" value="1"/>
</dbReference>
<keyword evidence="7" id="KW-0547">Nucleotide-binding</keyword>
<keyword evidence="7" id="KW-0067">ATP-binding</keyword>
<dbReference type="InterPro" id="IPR011527">
    <property type="entry name" value="ABC1_TM_dom"/>
</dbReference>
<reference evidence="7" key="2">
    <citation type="submission" date="2021-04" db="EMBL/GenBank/DDBJ databases">
        <authorList>
            <person name="Gilroy R."/>
        </authorList>
    </citation>
    <scope>NUCLEOTIDE SEQUENCE</scope>
    <source>
        <strain evidence="7">CHK188-11489</strain>
    </source>
</reference>
<feature type="non-terminal residue" evidence="7">
    <location>
        <position position="206"/>
    </location>
</feature>
<feature type="transmembrane region" description="Helical" evidence="5">
    <location>
        <begin position="53"/>
        <end position="74"/>
    </location>
</feature>
<dbReference type="InterPro" id="IPR039421">
    <property type="entry name" value="Type_1_exporter"/>
</dbReference>
<feature type="transmembrane region" description="Helical" evidence="5">
    <location>
        <begin position="134"/>
        <end position="153"/>
    </location>
</feature>
<dbReference type="AlphaFoldDB" id="A0A9D2FK06"/>
<dbReference type="InterPro" id="IPR036640">
    <property type="entry name" value="ABC1_TM_sf"/>
</dbReference>
<evidence type="ECO:0000313" key="7">
    <source>
        <dbReference type="EMBL" id="HIZ61946.1"/>
    </source>
</evidence>
<dbReference type="CDD" id="cd18548">
    <property type="entry name" value="ABC_6TM_Tm287_like"/>
    <property type="match status" value="1"/>
</dbReference>
<evidence type="ECO:0000256" key="1">
    <source>
        <dbReference type="ARBA" id="ARBA00004651"/>
    </source>
</evidence>
<feature type="transmembrane region" description="Helical" evidence="5">
    <location>
        <begin position="21"/>
        <end position="41"/>
    </location>
</feature>
<dbReference type="EMBL" id="DXBF01000034">
    <property type="protein sequence ID" value="HIZ61946.1"/>
    <property type="molecule type" value="Genomic_DNA"/>
</dbReference>
<gene>
    <name evidence="7" type="ORF">H9724_04160</name>
</gene>
<accession>A0A9D2FK06</accession>
<evidence type="ECO:0000313" key="8">
    <source>
        <dbReference type="Proteomes" id="UP000824105"/>
    </source>
</evidence>
<feature type="domain" description="ABC transmembrane type-1" evidence="6">
    <location>
        <begin position="17"/>
        <end position="206"/>
    </location>
</feature>
<evidence type="ECO:0000256" key="4">
    <source>
        <dbReference type="ARBA" id="ARBA00023136"/>
    </source>
</evidence>
<organism evidence="7 8">
    <name type="scientific">Candidatus Gemmiger avistercoris</name>
    <dbReference type="NCBI Taxonomy" id="2838606"/>
    <lineage>
        <taxon>Bacteria</taxon>
        <taxon>Bacillati</taxon>
        <taxon>Bacillota</taxon>
        <taxon>Clostridia</taxon>
        <taxon>Eubacteriales</taxon>
        <taxon>Gemmiger</taxon>
    </lineage>
</organism>
<comment type="caution">
    <text evidence="7">The sequence shown here is derived from an EMBL/GenBank/DDBJ whole genome shotgun (WGS) entry which is preliminary data.</text>
</comment>
<dbReference type="PANTHER" id="PTHR43394:SF1">
    <property type="entry name" value="ATP-BINDING CASSETTE SUB-FAMILY B MEMBER 10, MITOCHONDRIAL"/>
    <property type="match status" value="1"/>
</dbReference>
<keyword evidence="3 5" id="KW-1133">Transmembrane helix</keyword>
<dbReference type="GO" id="GO:0005886">
    <property type="term" value="C:plasma membrane"/>
    <property type="evidence" value="ECO:0007669"/>
    <property type="project" value="UniProtKB-SubCell"/>
</dbReference>
<evidence type="ECO:0000256" key="5">
    <source>
        <dbReference type="SAM" id="Phobius"/>
    </source>
</evidence>
<protein>
    <submittedName>
        <fullName evidence="7">ABC transporter ATP-binding protein</fullName>
    </submittedName>
</protein>